<gene>
    <name evidence="2" type="ORF">CVLEPA_LOCUS3336</name>
</gene>
<accession>A0ABP0F1G2</accession>
<dbReference type="Proteomes" id="UP001642483">
    <property type="component" value="Unassembled WGS sequence"/>
</dbReference>
<evidence type="ECO:0000313" key="2">
    <source>
        <dbReference type="EMBL" id="CAK8673553.1"/>
    </source>
</evidence>
<sequence length="295" mass="33826">MSAKAQRNLPVAKKQTSSKQDYKVSPDMATKRADRKGPSKSANQIEQNRALRSVQTLHKNLKMPIPQLPAVLAYLRWLDKMEAWNGKKYPSSINELRLKDSKELYSWGDGFQNPIVLPEIKKYPDSEKFRSTQIKARVFQNPKEGKNRQSDYDNRIRLSSKEFEASSKSQGTLSDYYRPDVWKRPSPEASKSRKVSIKIPTKARSASDVRNNGKPTAFYVHAKNGFKYWPSELYKPPVPSTKYSFGERFNPGRAGVITDRIYAKPRTNLHYWTEFQQHQNPIGSGNILTGKVLSN</sequence>
<feature type="compositionally biased region" description="Basic and acidic residues" evidence="1">
    <location>
        <begin position="20"/>
        <end position="37"/>
    </location>
</feature>
<protein>
    <submittedName>
        <fullName evidence="2">Uncharacterized protein</fullName>
    </submittedName>
</protein>
<feature type="compositionally biased region" description="Basic and acidic residues" evidence="1">
    <location>
        <begin position="143"/>
        <end position="155"/>
    </location>
</feature>
<feature type="region of interest" description="Disordered" evidence="1">
    <location>
        <begin position="1"/>
        <end position="45"/>
    </location>
</feature>
<proteinExistence type="predicted"/>
<comment type="caution">
    <text evidence="2">The sequence shown here is derived from an EMBL/GenBank/DDBJ whole genome shotgun (WGS) entry which is preliminary data.</text>
</comment>
<keyword evidence="3" id="KW-1185">Reference proteome</keyword>
<dbReference type="EMBL" id="CAWYQH010000002">
    <property type="protein sequence ID" value="CAK8673553.1"/>
    <property type="molecule type" value="Genomic_DNA"/>
</dbReference>
<organism evidence="2 3">
    <name type="scientific">Clavelina lepadiformis</name>
    <name type="common">Light-bulb sea squirt</name>
    <name type="synonym">Ascidia lepadiformis</name>
    <dbReference type="NCBI Taxonomy" id="159417"/>
    <lineage>
        <taxon>Eukaryota</taxon>
        <taxon>Metazoa</taxon>
        <taxon>Chordata</taxon>
        <taxon>Tunicata</taxon>
        <taxon>Ascidiacea</taxon>
        <taxon>Aplousobranchia</taxon>
        <taxon>Clavelinidae</taxon>
        <taxon>Clavelina</taxon>
    </lineage>
</organism>
<evidence type="ECO:0000313" key="3">
    <source>
        <dbReference type="Proteomes" id="UP001642483"/>
    </source>
</evidence>
<name>A0ABP0F1G2_CLALP</name>
<evidence type="ECO:0000256" key="1">
    <source>
        <dbReference type="SAM" id="MobiDB-lite"/>
    </source>
</evidence>
<reference evidence="2 3" key="1">
    <citation type="submission" date="2024-02" db="EMBL/GenBank/DDBJ databases">
        <authorList>
            <person name="Daric V."/>
            <person name="Darras S."/>
        </authorList>
    </citation>
    <scope>NUCLEOTIDE SEQUENCE [LARGE SCALE GENOMIC DNA]</scope>
</reference>
<feature type="region of interest" description="Disordered" evidence="1">
    <location>
        <begin position="135"/>
        <end position="155"/>
    </location>
</feature>